<dbReference type="InterPro" id="IPR024084">
    <property type="entry name" value="IsoPropMal-DH-like_dom"/>
</dbReference>
<dbReference type="AlphaFoldDB" id="A0A4P9VX95"/>
<dbReference type="GO" id="GO:0006099">
    <property type="term" value="P:tricarboxylic acid cycle"/>
    <property type="evidence" value="ECO:0007669"/>
    <property type="project" value="TreeGrafter"/>
</dbReference>
<dbReference type="GO" id="GO:0006102">
    <property type="term" value="P:isocitrate metabolic process"/>
    <property type="evidence" value="ECO:0007669"/>
    <property type="project" value="TreeGrafter"/>
</dbReference>
<comment type="similarity">
    <text evidence="1">Belongs to the isocitrate and isopropylmalate dehydrogenases family.</text>
</comment>
<protein>
    <submittedName>
        <fullName evidence="3">Isocitrate dehydrogenase</fullName>
    </submittedName>
</protein>
<sequence>MSSLITRRLATSAAATPARLITIGLIPADGIGKEVIPAARQVLVAVAPHRFAFLHLDAGFELFQKTGTALPDITVEKIQSECDGALFGAVSSPSHKVAGYSSPIVALRKRLDLYANIRPVVSPAGASKPIDILIVRENTECLYIKQERLETLPDGTQVAWADRRISETASKRIGRVAFRMALQRARLRTASASPSLWTGPPRVTIVHKSNVLSVTDGLFRESVLAVKGEDAAFQEVDVEEQLVDSMVY</sequence>
<keyword evidence="4" id="KW-1185">Reference proteome</keyword>
<feature type="non-terminal residue" evidence="3">
    <location>
        <position position="248"/>
    </location>
</feature>
<reference evidence="4" key="1">
    <citation type="journal article" date="2018" name="Nat. Microbiol.">
        <title>Leveraging single-cell genomics to expand the fungal tree of life.</title>
        <authorList>
            <person name="Ahrendt S.R."/>
            <person name="Quandt C.A."/>
            <person name="Ciobanu D."/>
            <person name="Clum A."/>
            <person name="Salamov A."/>
            <person name="Andreopoulos B."/>
            <person name="Cheng J.F."/>
            <person name="Woyke T."/>
            <person name="Pelin A."/>
            <person name="Henrissat B."/>
            <person name="Reynolds N.K."/>
            <person name="Benny G.L."/>
            <person name="Smith M.E."/>
            <person name="James T.Y."/>
            <person name="Grigoriev I.V."/>
        </authorList>
    </citation>
    <scope>NUCLEOTIDE SEQUENCE [LARGE SCALE GENOMIC DNA]</scope>
</reference>
<evidence type="ECO:0000313" key="4">
    <source>
        <dbReference type="Proteomes" id="UP000269721"/>
    </source>
</evidence>
<dbReference type="PANTHER" id="PTHR11835:SF48">
    <property type="entry name" value="HOMOISOCITRATE DEHYDROGENASE, MITOCHONDRIAL"/>
    <property type="match status" value="1"/>
</dbReference>
<dbReference type="Pfam" id="PF00180">
    <property type="entry name" value="Iso_dh"/>
    <property type="match status" value="1"/>
</dbReference>
<accession>A0A4P9VX95</accession>
<dbReference type="GO" id="GO:0005739">
    <property type="term" value="C:mitochondrion"/>
    <property type="evidence" value="ECO:0007669"/>
    <property type="project" value="TreeGrafter"/>
</dbReference>
<dbReference type="Proteomes" id="UP000269721">
    <property type="component" value="Unassembled WGS sequence"/>
</dbReference>
<dbReference type="SUPFAM" id="SSF53659">
    <property type="entry name" value="Isocitrate/Isopropylmalate dehydrogenase-like"/>
    <property type="match status" value="1"/>
</dbReference>
<dbReference type="EMBL" id="ML001375">
    <property type="protein sequence ID" value="RKO83323.1"/>
    <property type="molecule type" value="Genomic_DNA"/>
</dbReference>
<dbReference type="GO" id="GO:0004449">
    <property type="term" value="F:isocitrate dehydrogenase (NAD+) activity"/>
    <property type="evidence" value="ECO:0007669"/>
    <property type="project" value="TreeGrafter"/>
</dbReference>
<dbReference type="GO" id="GO:0009085">
    <property type="term" value="P:lysine biosynthetic process"/>
    <property type="evidence" value="ECO:0007669"/>
    <property type="project" value="TreeGrafter"/>
</dbReference>
<dbReference type="PANTHER" id="PTHR11835">
    <property type="entry name" value="DECARBOXYLATING DEHYDROGENASES-ISOCITRATE, ISOPROPYLMALATE, TARTRATE"/>
    <property type="match status" value="1"/>
</dbReference>
<dbReference type="GO" id="GO:0047046">
    <property type="term" value="F:homoisocitrate dehydrogenase activity"/>
    <property type="evidence" value="ECO:0007669"/>
    <property type="project" value="TreeGrafter"/>
</dbReference>
<dbReference type="Gene3D" id="3.40.718.10">
    <property type="entry name" value="Isopropylmalate Dehydrogenase"/>
    <property type="match status" value="1"/>
</dbReference>
<dbReference type="SMART" id="SM01329">
    <property type="entry name" value="Iso_dh"/>
    <property type="match status" value="1"/>
</dbReference>
<dbReference type="OrthoDB" id="10261637at2759"/>
<gene>
    <name evidence="3" type="ORF">BDK51DRAFT_24418</name>
</gene>
<evidence type="ECO:0000313" key="3">
    <source>
        <dbReference type="EMBL" id="RKO83323.1"/>
    </source>
</evidence>
<feature type="domain" description="Isopropylmalate dehydrogenase-like" evidence="2">
    <location>
        <begin position="22"/>
        <end position="246"/>
    </location>
</feature>
<evidence type="ECO:0000259" key="2">
    <source>
        <dbReference type="SMART" id="SM01329"/>
    </source>
</evidence>
<evidence type="ECO:0000256" key="1">
    <source>
        <dbReference type="ARBA" id="ARBA00007769"/>
    </source>
</evidence>
<proteinExistence type="inferred from homology"/>
<name>A0A4P9VX95_9FUNG</name>
<organism evidence="3 4">
    <name type="scientific">Blyttiomyces helicus</name>
    <dbReference type="NCBI Taxonomy" id="388810"/>
    <lineage>
        <taxon>Eukaryota</taxon>
        <taxon>Fungi</taxon>
        <taxon>Fungi incertae sedis</taxon>
        <taxon>Chytridiomycota</taxon>
        <taxon>Chytridiomycota incertae sedis</taxon>
        <taxon>Chytridiomycetes</taxon>
        <taxon>Chytridiomycetes incertae sedis</taxon>
        <taxon>Blyttiomyces</taxon>
    </lineage>
</organism>